<dbReference type="GO" id="GO:0070967">
    <property type="term" value="F:coenzyme F420 binding"/>
    <property type="evidence" value="ECO:0007669"/>
    <property type="project" value="TreeGrafter"/>
</dbReference>
<evidence type="ECO:0000313" key="4">
    <source>
        <dbReference type="Proteomes" id="UP000007967"/>
    </source>
</evidence>
<dbReference type="eggNOG" id="COG3467">
    <property type="taxonomic scope" value="Bacteria"/>
</dbReference>
<dbReference type="InterPro" id="IPR012349">
    <property type="entry name" value="Split_barrel_FMN-bd"/>
</dbReference>
<protein>
    <submittedName>
        <fullName evidence="3">Pyridoxamine 5'-phosphate oxidase-related FMN-binding protein</fullName>
    </submittedName>
</protein>
<dbReference type="HOGENOM" id="CLU_125990_0_0_11"/>
<dbReference type="Gene3D" id="2.30.110.10">
    <property type="entry name" value="Electron Transport, Fmn-binding Protein, Chain A"/>
    <property type="match status" value="1"/>
</dbReference>
<evidence type="ECO:0000313" key="3">
    <source>
        <dbReference type="EMBL" id="ADB29162.1"/>
    </source>
</evidence>
<gene>
    <name evidence="3" type="ordered locus">Kfla_0032</name>
</gene>
<feature type="domain" description="Pyridoxamine 5'-phosphate oxidase N-terminal" evidence="2">
    <location>
        <begin position="4"/>
        <end position="99"/>
    </location>
</feature>
<dbReference type="InterPro" id="IPR011576">
    <property type="entry name" value="Pyridox_Oxase_N"/>
</dbReference>
<dbReference type="Proteomes" id="UP000007967">
    <property type="component" value="Chromosome"/>
</dbReference>
<dbReference type="GO" id="GO:0005829">
    <property type="term" value="C:cytosol"/>
    <property type="evidence" value="ECO:0007669"/>
    <property type="project" value="TreeGrafter"/>
</dbReference>
<dbReference type="SUPFAM" id="SSF50475">
    <property type="entry name" value="FMN-binding split barrel"/>
    <property type="match status" value="1"/>
</dbReference>
<organism evidence="3 4">
    <name type="scientific">Kribbella flavida (strain DSM 17836 / JCM 10339 / NBRC 14399)</name>
    <dbReference type="NCBI Taxonomy" id="479435"/>
    <lineage>
        <taxon>Bacteria</taxon>
        <taxon>Bacillati</taxon>
        <taxon>Actinomycetota</taxon>
        <taxon>Actinomycetes</taxon>
        <taxon>Propionibacteriales</taxon>
        <taxon>Kribbellaceae</taxon>
        <taxon>Kribbella</taxon>
    </lineage>
</organism>
<dbReference type="STRING" id="479435.Kfla_0032"/>
<keyword evidence="4" id="KW-1185">Reference proteome</keyword>
<dbReference type="KEGG" id="kfl:Kfla_0032"/>
<keyword evidence="1" id="KW-0560">Oxidoreductase</keyword>
<reference evidence="3 4" key="2">
    <citation type="journal article" date="2010" name="Stand. Genomic Sci.">
        <title>Complete genome sequence of Kribbella flavida type strain (IFO 14399).</title>
        <authorList>
            <person name="Pukall R."/>
            <person name="Lapidus A."/>
            <person name="Glavina Del Rio T."/>
            <person name="Copeland A."/>
            <person name="Tice H."/>
            <person name="Cheng J.-F."/>
            <person name="Lucas S."/>
            <person name="Chen F."/>
            <person name="Nolan M."/>
            <person name="LaButti K."/>
            <person name="Pati A."/>
            <person name="Ivanova N."/>
            <person name="Mavrommatis K."/>
            <person name="Mikhailova N."/>
            <person name="Pitluck S."/>
            <person name="Bruce D."/>
            <person name="Goodwin L."/>
            <person name="Land M."/>
            <person name="Hauser L."/>
            <person name="Chang Y.-J."/>
            <person name="Jeffries C.D."/>
            <person name="Chen A."/>
            <person name="Palaniappan K."/>
            <person name="Chain P."/>
            <person name="Rohde M."/>
            <person name="Goeker M."/>
            <person name="Bristow J."/>
            <person name="Eisen J.A."/>
            <person name="Markowitz V."/>
            <person name="Hugenholtz P."/>
            <person name="Kyrpides N.C."/>
            <person name="Klenk H.-P."/>
            <person name="Brettin T."/>
        </authorList>
    </citation>
    <scope>NUCLEOTIDE SEQUENCE [LARGE SCALE GENOMIC DNA]</scope>
    <source>
        <strain evidence="4">DSM 17836 / JCM 10339 / NBRC 14399</strain>
    </source>
</reference>
<evidence type="ECO:0000259" key="2">
    <source>
        <dbReference type="Pfam" id="PF01243"/>
    </source>
</evidence>
<evidence type="ECO:0000256" key="1">
    <source>
        <dbReference type="ARBA" id="ARBA00023002"/>
    </source>
</evidence>
<dbReference type="OrthoDB" id="3693562at2"/>
<reference evidence="4" key="1">
    <citation type="submission" date="2009-09" db="EMBL/GenBank/DDBJ databases">
        <title>The complete genome of Kribbella flavida DSM 17836.</title>
        <authorList>
            <consortium name="US DOE Joint Genome Institute (JGI-PGF)"/>
            <person name="Lucas S."/>
            <person name="Copeland A."/>
            <person name="Lapidus A."/>
            <person name="Glavina del Rio T."/>
            <person name="Dalin E."/>
            <person name="Tice H."/>
            <person name="Bruce D."/>
            <person name="Goodwin L."/>
            <person name="Pitluck S."/>
            <person name="Kyrpides N."/>
            <person name="Mavromatis K."/>
            <person name="Ivanova N."/>
            <person name="Saunders E."/>
            <person name="Brettin T."/>
            <person name="Detter J.C."/>
            <person name="Han C."/>
            <person name="Larimer F."/>
            <person name="Land M."/>
            <person name="Hauser L."/>
            <person name="Markowitz V."/>
            <person name="Cheng J.-F."/>
            <person name="Hugenholtz P."/>
            <person name="Woyke T."/>
            <person name="Wu D."/>
            <person name="Pukall R."/>
            <person name="Klenk H.-P."/>
            <person name="Eisen J.A."/>
        </authorList>
    </citation>
    <scope>NUCLEOTIDE SEQUENCE [LARGE SCALE GENOMIC DNA]</scope>
    <source>
        <strain evidence="4">DSM 17836 / JCM 10339 / NBRC 14399</strain>
    </source>
</reference>
<dbReference type="AlphaFoldDB" id="D2PQH5"/>
<dbReference type="Pfam" id="PF01243">
    <property type="entry name" value="PNPOx_N"/>
    <property type="match status" value="1"/>
</dbReference>
<dbReference type="NCBIfam" id="TIGR04023">
    <property type="entry name" value="PPOX_MSMEG_5819"/>
    <property type="match status" value="1"/>
</dbReference>
<dbReference type="PANTHER" id="PTHR35176:SF6">
    <property type="entry name" value="HEME OXYGENASE HI_0854-RELATED"/>
    <property type="match status" value="1"/>
</dbReference>
<dbReference type="GO" id="GO:0016627">
    <property type="term" value="F:oxidoreductase activity, acting on the CH-CH group of donors"/>
    <property type="evidence" value="ECO:0007669"/>
    <property type="project" value="TreeGrafter"/>
</dbReference>
<dbReference type="InterPro" id="IPR052019">
    <property type="entry name" value="F420H2_bilvrd_red/Heme_oxyg"/>
</dbReference>
<proteinExistence type="predicted"/>
<dbReference type="PANTHER" id="PTHR35176">
    <property type="entry name" value="HEME OXYGENASE HI_0854-RELATED"/>
    <property type="match status" value="1"/>
</dbReference>
<dbReference type="RefSeq" id="WP_012917719.1">
    <property type="nucleotide sequence ID" value="NC_013729.1"/>
</dbReference>
<sequence length="137" mass="15143">MTFTAEELDYLNSQPLARIATVGADGQPDVVPVGFEYDGAYFYVGGGLNPERTRKVVNVWNGRRQVALVIDDLPSTDPWSPRFLRVYGTAEVVERGGQFGAGTYLRITPTVSWSWHLDGRPVDADAFAPRRTEHTAA</sequence>
<dbReference type="EMBL" id="CP001736">
    <property type="protein sequence ID" value="ADB29162.1"/>
    <property type="molecule type" value="Genomic_DNA"/>
</dbReference>
<name>D2PQH5_KRIFD</name>
<dbReference type="InterPro" id="IPR024031">
    <property type="entry name" value="MSMEG_5819/OxyR"/>
</dbReference>
<accession>D2PQH5</accession>